<dbReference type="EMBL" id="JACJKU010000009">
    <property type="protein sequence ID" value="MBM6940229.1"/>
    <property type="molecule type" value="Genomic_DNA"/>
</dbReference>
<evidence type="ECO:0000256" key="6">
    <source>
        <dbReference type="ARBA" id="ARBA00023136"/>
    </source>
</evidence>
<keyword evidence="6 7" id="KW-0472">Membrane</keyword>
<name>A0ABS2GY81_9LACO</name>
<accession>A0ABS2GY81</accession>
<protein>
    <submittedName>
        <fullName evidence="9">VTT domain-containing protein</fullName>
    </submittedName>
</protein>
<evidence type="ECO:0000256" key="7">
    <source>
        <dbReference type="RuleBase" id="RU367016"/>
    </source>
</evidence>
<evidence type="ECO:0000256" key="3">
    <source>
        <dbReference type="ARBA" id="ARBA00022475"/>
    </source>
</evidence>
<comment type="caution">
    <text evidence="7">Lacks conserved residue(s) required for the propagation of feature annotation.</text>
</comment>
<feature type="transmembrane region" description="Helical" evidence="7">
    <location>
        <begin position="66"/>
        <end position="89"/>
    </location>
</feature>
<dbReference type="Proteomes" id="UP000785625">
    <property type="component" value="Unassembled WGS sequence"/>
</dbReference>
<keyword evidence="4 7" id="KW-0812">Transmembrane</keyword>
<comment type="caution">
    <text evidence="9">The sequence shown here is derived from an EMBL/GenBank/DDBJ whole genome shotgun (WGS) entry which is preliminary data.</text>
</comment>
<evidence type="ECO:0000256" key="1">
    <source>
        <dbReference type="ARBA" id="ARBA00004651"/>
    </source>
</evidence>
<keyword evidence="10" id="KW-1185">Reference proteome</keyword>
<comment type="similarity">
    <text evidence="2 7">Belongs to the DedA family.</text>
</comment>
<gene>
    <name evidence="9" type="ORF">H5975_01780</name>
</gene>
<dbReference type="RefSeq" id="WP_204784630.1">
    <property type="nucleotide sequence ID" value="NZ_CALVGD010000014.1"/>
</dbReference>
<keyword evidence="5 7" id="KW-1133">Transmembrane helix</keyword>
<dbReference type="Pfam" id="PF09335">
    <property type="entry name" value="VTT_dom"/>
    <property type="match status" value="1"/>
</dbReference>
<evidence type="ECO:0000256" key="5">
    <source>
        <dbReference type="ARBA" id="ARBA00022989"/>
    </source>
</evidence>
<comment type="subcellular location">
    <subcellularLocation>
        <location evidence="1 7">Cell membrane</location>
        <topology evidence="1 7">Multi-pass membrane protein</topology>
    </subcellularLocation>
</comment>
<feature type="transmembrane region" description="Helical" evidence="7">
    <location>
        <begin position="150"/>
        <end position="172"/>
    </location>
</feature>
<evidence type="ECO:0000313" key="9">
    <source>
        <dbReference type="EMBL" id="MBM6940229.1"/>
    </source>
</evidence>
<feature type="transmembrane region" description="Helical" evidence="7">
    <location>
        <begin position="184"/>
        <end position="206"/>
    </location>
</feature>
<dbReference type="InterPro" id="IPR032818">
    <property type="entry name" value="DedA-like"/>
</dbReference>
<proteinExistence type="inferred from homology"/>
<evidence type="ECO:0000313" key="10">
    <source>
        <dbReference type="Proteomes" id="UP000785625"/>
    </source>
</evidence>
<evidence type="ECO:0000259" key="8">
    <source>
        <dbReference type="Pfam" id="PF09335"/>
    </source>
</evidence>
<dbReference type="PANTHER" id="PTHR30353">
    <property type="entry name" value="INNER MEMBRANE PROTEIN DEDA-RELATED"/>
    <property type="match status" value="1"/>
</dbReference>
<sequence>MDQVIYGLTHIPEIIIPIFNATGGWGYMILFTITFMETGLVIFPWLPGESLIFVASSLAALNTNSIKLSVLICGFFVAAFLGDIVNYTIGTRLMKWSWLRKKVMGPNWQVAHDFFERHGIKAVIFGRFVPLIRTFVPLISGSAGFKFSRFVVGNFFGTLLWVLIAALVGYYFGTIPFVKEHFSLLLLLLIIVLMIPAMALGINRLIKRRVMKRNRMIK</sequence>
<evidence type="ECO:0000256" key="4">
    <source>
        <dbReference type="ARBA" id="ARBA00022692"/>
    </source>
</evidence>
<keyword evidence="3 7" id="KW-1003">Cell membrane</keyword>
<feature type="domain" description="VTT" evidence="8">
    <location>
        <begin position="47"/>
        <end position="170"/>
    </location>
</feature>
<organism evidence="9 10">
    <name type="scientific">Limosilactobacillus coleohominis</name>
    <dbReference type="NCBI Taxonomy" id="181675"/>
    <lineage>
        <taxon>Bacteria</taxon>
        <taxon>Bacillati</taxon>
        <taxon>Bacillota</taxon>
        <taxon>Bacilli</taxon>
        <taxon>Lactobacillales</taxon>
        <taxon>Lactobacillaceae</taxon>
        <taxon>Limosilactobacillus</taxon>
    </lineage>
</organism>
<evidence type="ECO:0000256" key="2">
    <source>
        <dbReference type="ARBA" id="ARBA00010792"/>
    </source>
</evidence>
<reference evidence="9 10" key="1">
    <citation type="journal article" date="2021" name="Sci. Rep.">
        <title>The distribution of antibiotic resistance genes in chicken gut microbiota commensals.</title>
        <authorList>
            <person name="Juricova H."/>
            <person name="Matiasovicova J."/>
            <person name="Kubasova T."/>
            <person name="Cejkova D."/>
            <person name="Rychlik I."/>
        </authorList>
    </citation>
    <scope>NUCLEOTIDE SEQUENCE [LARGE SCALE GENOMIC DNA]</scope>
    <source>
        <strain evidence="9 10">An574</strain>
    </source>
</reference>
<dbReference type="InterPro" id="IPR032816">
    <property type="entry name" value="VTT_dom"/>
</dbReference>
<dbReference type="PANTHER" id="PTHR30353:SF11">
    <property type="entry name" value="INNER MEMBRANE PROTEIN YQJA"/>
    <property type="match status" value="1"/>
</dbReference>